<accession>A0ABV6QN65</accession>
<protein>
    <recommendedName>
        <fullName evidence="4">DUF4352 domain-containing protein</fullName>
    </recommendedName>
</protein>
<proteinExistence type="predicted"/>
<sequence>MNHRKIATLFCGTALLIAGCGSVDRPESAEALESAKAPEPTITVSSAPASPPSPTSDGNSSITESGTTLPVGRTATVLFETKPQSKQSTKLATTVLSVKKGSIGDLKNFKLDAHAKMAVPFYVTVKFRNVGPKSMEPTGIFGLIKAQNPAGEDLGKLSLFGEFKPCGGIPPEQLPQGATFTQCSVYLAPAGQKVGKVVFGFYLGNADRTEISWTTG</sequence>
<feature type="compositionally biased region" description="Polar residues" evidence="1">
    <location>
        <begin position="55"/>
        <end position="68"/>
    </location>
</feature>
<name>A0ABV6QN65_9ACTN</name>
<dbReference type="EMBL" id="JBHLTC010000021">
    <property type="protein sequence ID" value="MFC0626075.1"/>
    <property type="molecule type" value="Genomic_DNA"/>
</dbReference>
<keyword evidence="3" id="KW-1185">Reference proteome</keyword>
<evidence type="ECO:0000313" key="2">
    <source>
        <dbReference type="EMBL" id="MFC0626075.1"/>
    </source>
</evidence>
<evidence type="ECO:0000313" key="3">
    <source>
        <dbReference type="Proteomes" id="UP001589890"/>
    </source>
</evidence>
<dbReference type="Proteomes" id="UP001589890">
    <property type="component" value="Unassembled WGS sequence"/>
</dbReference>
<organism evidence="2 3">
    <name type="scientific">Kribbella deserti</name>
    <dbReference type="NCBI Taxonomy" id="1926257"/>
    <lineage>
        <taxon>Bacteria</taxon>
        <taxon>Bacillati</taxon>
        <taxon>Actinomycetota</taxon>
        <taxon>Actinomycetes</taxon>
        <taxon>Propionibacteriales</taxon>
        <taxon>Kribbellaceae</taxon>
        <taxon>Kribbella</taxon>
    </lineage>
</organism>
<feature type="region of interest" description="Disordered" evidence="1">
    <location>
        <begin position="29"/>
        <end position="68"/>
    </location>
</feature>
<dbReference type="PROSITE" id="PS51257">
    <property type="entry name" value="PROKAR_LIPOPROTEIN"/>
    <property type="match status" value="1"/>
</dbReference>
<reference evidence="2 3" key="1">
    <citation type="submission" date="2024-09" db="EMBL/GenBank/DDBJ databases">
        <authorList>
            <person name="Sun Q."/>
            <person name="Mori K."/>
        </authorList>
    </citation>
    <scope>NUCLEOTIDE SEQUENCE [LARGE SCALE GENOMIC DNA]</scope>
    <source>
        <strain evidence="2 3">CGMCC 1.15906</strain>
    </source>
</reference>
<evidence type="ECO:0008006" key="4">
    <source>
        <dbReference type="Google" id="ProtNLM"/>
    </source>
</evidence>
<gene>
    <name evidence="2" type="ORF">ACFFGN_18495</name>
</gene>
<dbReference type="RefSeq" id="WP_380049159.1">
    <property type="nucleotide sequence ID" value="NZ_JBHLTC010000021.1"/>
</dbReference>
<comment type="caution">
    <text evidence="2">The sequence shown here is derived from an EMBL/GenBank/DDBJ whole genome shotgun (WGS) entry which is preliminary data.</text>
</comment>
<evidence type="ECO:0000256" key="1">
    <source>
        <dbReference type="SAM" id="MobiDB-lite"/>
    </source>
</evidence>